<evidence type="ECO:0000313" key="3">
    <source>
        <dbReference type="EMBL" id="MBB6170082.1"/>
    </source>
</evidence>
<dbReference type="Pfam" id="PF19365">
    <property type="entry name" value="DUF5941"/>
    <property type="match status" value="1"/>
</dbReference>
<keyword evidence="1" id="KW-0472">Membrane</keyword>
<reference evidence="3 4" key="1">
    <citation type="submission" date="2020-08" db="EMBL/GenBank/DDBJ databases">
        <title>Sequencing the genomes of 1000 actinobacteria strains.</title>
        <authorList>
            <person name="Klenk H.-P."/>
        </authorList>
    </citation>
    <scope>NUCLEOTIDE SEQUENCE [LARGE SCALE GENOMIC DNA]</scope>
    <source>
        <strain evidence="3 4">DSM 46659</strain>
    </source>
</reference>
<keyword evidence="4" id="KW-1185">Reference proteome</keyword>
<evidence type="ECO:0000313" key="4">
    <source>
        <dbReference type="Proteomes" id="UP000546642"/>
    </source>
</evidence>
<dbReference type="AlphaFoldDB" id="A0A7W9YDE1"/>
<evidence type="ECO:0000259" key="2">
    <source>
        <dbReference type="Pfam" id="PF19365"/>
    </source>
</evidence>
<comment type="caution">
    <text evidence="3">The sequence shown here is derived from an EMBL/GenBank/DDBJ whole genome shotgun (WGS) entry which is preliminary data.</text>
</comment>
<name>A0A7W9YDE1_9ACTN</name>
<evidence type="ECO:0000256" key="1">
    <source>
        <dbReference type="SAM" id="Phobius"/>
    </source>
</evidence>
<proteinExistence type="predicted"/>
<feature type="transmembrane region" description="Helical" evidence="1">
    <location>
        <begin position="68"/>
        <end position="96"/>
    </location>
</feature>
<accession>A0A7W9YDE1</accession>
<keyword evidence="1" id="KW-0812">Transmembrane</keyword>
<dbReference type="EMBL" id="JACHDS010000001">
    <property type="protein sequence ID" value="MBB6170082.1"/>
    <property type="molecule type" value="Genomic_DNA"/>
</dbReference>
<feature type="domain" description="DUF5941" evidence="2">
    <location>
        <begin position="1"/>
        <end position="106"/>
    </location>
</feature>
<dbReference type="Proteomes" id="UP000546642">
    <property type="component" value="Unassembled WGS sequence"/>
</dbReference>
<protein>
    <recommendedName>
        <fullName evidence="2">DUF5941 domain-containing protein</fullName>
    </recommendedName>
</protein>
<organism evidence="3 4">
    <name type="scientific">Nocardiopsis mwathae</name>
    <dbReference type="NCBI Taxonomy" id="1472723"/>
    <lineage>
        <taxon>Bacteria</taxon>
        <taxon>Bacillati</taxon>
        <taxon>Actinomycetota</taxon>
        <taxon>Actinomycetes</taxon>
        <taxon>Streptosporangiales</taxon>
        <taxon>Nocardiopsidaceae</taxon>
        <taxon>Nocardiopsis</taxon>
    </lineage>
</organism>
<feature type="transmembrane region" description="Helical" evidence="1">
    <location>
        <begin position="12"/>
        <end position="36"/>
    </location>
</feature>
<sequence length="126" mass="13133">MVPPVLRGTEYLYLLALGYGSGVPGPLVFVLLTAVIGHHRDAVFRPGCGVPPPAWIARAMLGWDGRMLFIACGGALGWLPFAYGVLAGYLVVLLIAEATGSWLATPVTTLADVPRNERGGADASTG</sequence>
<gene>
    <name evidence="3" type="ORF">HNR23_000142</name>
</gene>
<keyword evidence="1" id="KW-1133">Transmembrane helix</keyword>
<dbReference type="InterPro" id="IPR045985">
    <property type="entry name" value="DUF5941"/>
</dbReference>